<accession>V6HU44</accession>
<name>V6HU44_9LEPT</name>
<keyword evidence="2" id="KW-1185">Reference proteome</keyword>
<evidence type="ECO:0000313" key="1">
    <source>
        <dbReference type="EMBL" id="EQA60746.1"/>
    </source>
</evidence>
<organism evidence="1 2">
    <name type="scientific">Leptospira alexanderi serovar Manhao 3 str. L 60</name>
    <dbReference type="NCBI Taxonomy" id="1049759"/>
    <lineage>
        <taxon>Bacteria</taxon>
        <taxon>Pseudomonadati</taxon>
        <taxon>Spirochaetota</taxon>
        <taxon>Spirochaetia</taxon>
        <taxon>Leptospirales</taxon>
        <taxon>Leptospiraceae</taxon>
        <taxon>Leptospira</taxon>
    </lineage>
</organism>
<dbReference type="Proteomes" id="UP000018747">
    <property type="component" value="Unassembled WGS sequence"/>
</dbReference>
<gene>
    <name evidence="1" type="ORF">LEP1GSC062_1640</name>
</gene>
<reference evidence="1" key="1">
    <citation type="submission" date="2013-05" db="EMBL/GenBank/DDBJ databases">
        <authorList>
            <person name="Harkins D.M."/>
            <person name="Durkin A.S."/>
            <person name="Brinkac L.M."/>
            <person name="Haft D.H."/>
            <person name="Selengut J.D."/>
            <person name="Sanka R."/>
            <person name="DePew J."/>
            <person name="Purushe J."/>
            <person name="Hartskeerl R.A."/>
            <person name="Ahmed A."/>
            <person name="van der Linden H."/>
            <person name="Goris M.G.A."/>
            <person name="Vinetz J.M."/>
            <person name="Sutton G.G."/>
            <person name="Nierman W.C."/>
            <person name="Fouts D.E."/>
        </authorList>
    </citation>
    <scope>NUCLEOTIDE SEQUENCE [LARGE SCALE GENOMIC DNA]</scope>
    <source>
        <strain evidence="1">L 60</strain>
    </source>
</reference>
<dbReference type="AlphaFoldDB" id="V6HU44"/>
<dbReference type="EMBL" id="AHMT02000053">
    <property type="protein sequence ID" value="EQA60746.1"/>
    <property type="molecule type" value="Genomic_DNA"/>
</dbReference>
<comment type="caution">
    <text evidence="1">The sequence shown here is derived from an EMBL/GenBank/DDBJ whole genome shotgun (WGS) entry which is preliminary data.</text>
</comment>
<protein>
    <submittedName>
        <fullName evidence="1">Uncharacterized protein</fullName>
    </submittedName>
</protein>
<proteinExistence type="predicted"/>
<sequence>MQFLPVDSGFRYYFCFCHPLKIKKRKEEYFRKSERFPEIILSETLKRRS</sequence>
<evidence type="ECO:0000313" key="2">
    <source>
        <dbReference type="Proteomes" id="UP000018747"/>
    </source>
</evidence>